<dbReference type="InterPro" id="IPR001650">
    <property type="entry name" value="Helicase_C-like"/>
</dbReference>
<dbReference type="PANTHER" id="PTHR47396">
    <property type="entry name" value="TYPE I RESTRICTION ENZYME ECOKI R PROTEIN"/>
    <property type="match status" value="1"/>
</dbReference>
<dbReference type="Pfam" id="PF00271">
    <property type="entry name" value="Helicase_C"/>
    <property type="match status" value="1"/>
</dbReference>
<dbReference type="GO" id="GO:0009307">
    <property type="term" value="P:DNA restriction-modification system"/>
    <property type="evidence" value="ECO:0007669"/>
    <property type="project" value="UniProtKB-KW"/>
</dbReference>
<dbReference type="GO" id="GO:0005829">
    <property type="term" value="C:cytosol"/>
    <property type="evidence" value="ECO:0007669"/>
    <property type="project" value="TreeGrafter"/>
</dbReference>
<dbReference type="PROSITE" id="PS51194">
    <property type="entry name" value="HELICASE_CTER"/>
    <property type="match status" value="1"/>
</dbReference>
<keyword evidence="3" id="KW-0540">Nuclease</keyword>
<dbReference type="InterPro" id="IPR007409">
    <property type="entry name" value="Restrct_endonuc_type1_HsdR_N"/>
</dbReference>
<dbReference type="InterPro" id="IPR006935">
    <property type="entry name" value="Helicase/UvrB_N"/>
</dbReference>
<dbReference type="KEGG" id="fhw:RN87_06210"/>
<dbReference type="Pfam" id="PF04313">
    <property type="entry name" value="HSDR_N"/>
    <property type="match status" value="1"/>
</dbReference>
<dbReference type="InterPro" id="IPR050742">
    <property type="entry name" value="Helicase_Restrict-Modif_Enz"/>
</dbReference>
<dbReference type="InterPro" id="IPR014001">
    <property type="entry name" value="Helicase_ATP-bd"/>
</dbReference>
<dbReference type="SUPFAM" id="SSF52540">
    <property type="entry name" value="P-loop containing nucleoside triphosphate hydrolases"/>
    <property type="match status" value="2"/>
</dbReference>
<evidence type="ECO:0000313" key="3">
    <source>
        <dbReference type="EMBL" id="ALQ40123.1"/>
    </source>
</evidence>
<proteinExistence type="predicted"/>
<dbReference type="Pfam" id="PF04851">
    <property type="entry name" value="ResIII"/>
    <property type="match status" value="1"/>
</dbReference>
<protein>
    <submittedName>
        <fullName evidence="3">Restriction endonuclease subunit R</fullName>
    </submittedName>
</protein>
<sequence>MSNFDFLKGDFFDLYELCLEAEENCYTKPRTSAFYSRLALEFCVALVYKFENIQMPYNSTVLNDFINNREFQCLFKSKSQVDGLNLIRKFGNSAAHILKNVIDNTTKTLTLDRNIALNCLKGLFDFTLWIGYCYGSTLQTDDIKFDEKYIPKNIYKPESANDIKVTDNYVQDSVNNIKVIPVKKHNVTINNNNFSEEDTRKLFIDTFLVKAGWNLDDKNMFEYEVEGIKSTTSGKGKIDYVLWGDNGIPLAIIEAKKAELNAKKGEFQALEYAEALEKKFNFFPIRFVTNGFEIFIYENKNSIPRRIYGFYRKEELLKIIARRNEKIVANDISINKEIIDRYYQERAVKKAIENYISGNRKSLLVMATGSGKTRVAISIVDCLSRLNMVKRTLFLADRVALVKQALNNFKKSLPDYTLVDLVSEKDRDNAKIVFSTYQTMMAESEKTREDGTDKYGVGAFDLIIVDEAHRSIYQKYGDLFEYFDSLILGLTATPKDEIDRNTFKVFDMNSKEPTDSYDLFEAAKDKYLLLPKIKEGTLNYPENGIVYSKLSEEEKEKYESLFDEEDSMPEEISGDSLNSWFFNDGTTSKVLTTLMEEGYKIESGDKLGKTIIFAKNDRHADHIVEIFNKLYKNLGGEFCQKITTKVEKVQALIDRFVNPNSFPQIAVSVDMLDTGIDIPEILNLVFYKKVKSKAKFWQMIGRGTRKCKDIYRVGKDKEDFLILDFCRNFSYFEMKDRFEEDNTKLTKSLSSKIFENKVKMIFKLQDLEYQMNEKYKEFWENLVNEVYNLIASLNEENISVKTRISYVKKYKNIELLKNLEEKDVDEIIKNLSSLPFAIEEKTEMEKKFENLILKTQLKLFDNKKIENEKVEISDITKELSKKGTIKEIQKNASYIMKIIKDENYLKNIDILELRTLKDIIEPLTIFLDPKGKPLNYVVGNFIDNFLSITEKNINTFGSAYLNSKEKFQKYLDNNKNLLSIKKLKNNIELDVEDLKELKQLLYSNEEVDLESLKTENNSEIEKISNVYGKNESFGIFIRSLVGLDREAINKEFSEFLNTEKFNSNQIELINLIIENIVKYGAYSKNEIPKLSNDILGKSIFNIFTNENDLQKIVDIVDKINSNAPKLL</sequence>
<accession>A0A0S2ZMH3</accession>
<dbReference type="Gene3D" id="3.90.1570.30">
    <property type="match status" value="1"/>
</dbReference>
<dbReference type="RefSeq" id="WP_029492678.1">
    <property type="nucleotide sequence ID" value="NZ_ATKF01000017.1"/>
</dbReference>
<dbReference type="Gene3D" id="3.40.50.300">
    <property type="entry name" value="P-loop containing nucleotide triphosphate hydrolases"/>
    <property type="match status" value="2"/>
</dbReference>
<gene>
    <name evidence="3" type="ORF">RN87_06210</name>
</gene>
<dbReference type="GO" id="GO:0005524">
    <property type="term" value="F:ATP binding"/>
    <property type="evidence" value="ECO:0007669"/>
    <property type="project" value="UniProtKB-KW"/>
</dbReference>
<dbReference type="GO" id="GO:0009035">
    <property type="term" value="F:type I site-specific deoxyribonuclease activity"/>
    <property type="evidence" value="ECO:0007669"/>
    <property type="project" value="UniProtKB-EC"/>
</dbReference>
<dbReference type="InterPro" id="IPR027417">
    <property type="entry name" value="P-loop_NTPase"/>
</dbReference>
<keyword evidence="3" id="KW-0255">Endonuclease</keyword>
<feature type="domain" description="Helicase C-terminal" evidence="2">
    <location>
        <begin position="593"/>
        <end position="775"/>
    </location>
</feature>
<dbReference type="PROSITE" id="PS51192">
    <property type="entry name" value="HELICASE_ATP_BIND_1"/>
    <property type="match status" value="1"/>
</dbReference>
<dbReference type="GO" id="GO:0003677">
    <property type="term" value="F:DNA binding"/>
    <property type="evidence" value="ECO:0007669"/>
    <property type="project" value="UniProtKB-KW"/>
</dbReference>
<dbReference type="CDD" id="cd18799">
    <property type="entry name" value="SF2_C_EcoAI-like"/>
    <property type="match status" value="1"/>
</dbReference>
<evidence type="ECO:0000313" key="4">
    <source>
        <dbReference type="Proteomes" id="UP000063275"/>
    </source>
</evidence>
<dbReference type="EMBL" id="CP013331">
    <property type="protein sequence ID" value="ALQ40123.1"/>
    <property type="molecule type" value="Genomic_DNA"/>
</dbReference>
<dbReference type="CDD" id="cd18032">
    <property type="entry name" value="DEXHc_RE_I_III_res"/>
    <property type="match status" value="1"/>
</dbReference>
<dbReference type="AlphaFoldDB" id="A0A0S2ZMH3"/>
<feature type="domain" description="Helicase ATP-binding" evidence="1">
    <location>
        <begin position="353"/>
        <end position="512"/>
    </location>
</feature>
<dbReference type="REBASE" id="132598">
    <property type="entry name" value="FhwF174ORF6185P"/>
</dbReference>
<evidence type="ECO:0000259" key="1">
    <source>
        <dbReference type="PROSITE" id="PS51192"/>
    </source>
</evidence>
<name>A0A0S2ZMH3_9FUSO</name>
<dbReference type="PANTHER" id="PTHR47396:SF1">
    <property type="entry name" value="ATP-DEPENDENT HELICASE IRC3-RELATED"/>
    <property type="match status" value="1"/>
</dbReference>
<dbReference type="InterPro" id="IPR013670">
    <property type="entry name" value="EcoEI_R_C_dom"/>
</dbReference>
<dbReference type="OrthoDB" id="9758243at2"/>
<dbReference type="SMART" id="SM00487">
    <property type="entry name" value="DEXDc"/>
    <property type="match status" value="1"/>
</dbReference>
<dbReference type="Proteomes" id="UP000063275">
    <property type="component" value="Chromosome"/>
</dbReference>
<dbReference type="Pfam" id="PF08463">
    <property type="entry name" value="EcoEI_R_C"/>
    <property type="match status" value="1"/>
</dbReference>
<reference evidence="3 4" key="1">
    <citation type="submission" date="2015-11" db="EMBL/GenBank/DDBJ databases">
        <authorList>
            <person name="Zhang Y."/>
            <person name="Guo Z."/>
        </authorList>
    </citation>
    <scope>NUCLEOTIDE SEQUENCE [LARGE SCALE GENOMIC DNA]</scope>
    <source>
        <strain evidence="3 4">ChDC F174</strain>
    </source>
</reference>
<organism evidence="3">
    <name type="scientific">Fusobacterium hwasookii ChDC F174</name>
    <dbReference type="NCBI Taxonomy" id="1307442"/>
    <lineage>
        <taxon>Bacteria</taxon>
        <taxon>Fusobacteriati</taxon>
        <taxon>Fusobacteriota</taxon>
        <taxon>Fusobacteriia</taxon>
        <taxon>Fusobacteriales</taxon>
        <taxon>Fusobacteriaceae</taxon>
        <taxon>Fusobacterium</taxon>
    </lineage>
</organism>
<evidence type="ECO:0000259" key="2">
    <source>
        <dbReference type="PROSITE" id="PS51194"/>
    </source>
</evidence>
<keyword evidence="3" id="KW-0378">Hydrolase</keyword>